<dbReference type="GO" id="GO:0032153">
    <property type="term" value="C:cell division site"/>
    <property type="evidence" value="ECO:0007669"/>
    <property type="project" value="TreeGrafter"/>
</dbReference>
<accession>A0A5J4R946</accession>
<gene>
    <name evidence="7" type="ORF">EZS27_021398</name>
</gene>
<dbReference type="InterPro" id="IPR001182">
    <property type="entry name" value="FtsW/RodA"/>
</dbReference>
<evidence type="ECO:0000256" key="6">
    <source>
        <dbReference type="SAM" id="Phobius"/>
    </source>
</evidence>
<feature type="transmembrane region" description="Helical" evidence="6">
    <location>
        <begin position="78"/>
        <end position="93"/>
    </location>
</feature>
<dbReference type="AlphaFoldDB" id="A0A5J4R946"/>
<dbReference type="GO" id="GO:0015648">
    <property type="term" value="F:lipid-linked peptidoglycan transporter activity"/>
    <property type="evidence" value="ECO:0007669"/>
    <property type="project" value="TreeGrafter"/>
</dbReference>
<organism evidence="7">
    <name type="scientific">termite gut metagenome</name>
    <dbReference type="NCBI Taxonomy" id="433724"/>
    <lineage>
        <taxon>unclassified sequences</taxon>
        <taxon>metagenomes</taxon>
        <taxon>organismal metagenomes</taxon>
    </lineage>
</organism>
<feature type="transmembrane region" description="Helical" evidence="6">
    <location>
        <begin position="12"/>
        <end position="32"/>
    </location>
</feature>
<dbReference type="PANTHER" id="PTHR30474">
    <property type="entry name" value="CELL CYCLE PROTEIN"/>
    <property type="match status" value="1"/>
</dbReference>
<protein>
    <submittedName>
        <fullName evidence="7">Rod shape-determining protein RodA</fullName>
    </submittedName>
</protein>
<evidence type="ECO:0000256" key="4">
    <source>
        <dbReference type="ARBA" id="ARBA00022989"/>
    </source>
</evidence>
<dbReference type="PANTHER" id="PTHR30474:SF1">
    <property type="entry name" value="PEPTIDOGLYCAN GLYCOSYLTRANSFERASE MRDB"/>
    <property type="match status" value="1"/>
</dbReference>
<evidence type="ECO:0000313" key="7">
    <source>
        <dbReference type="EMBL" id="KAA6329824.1"/>
    </source>
</evidence>
<evidence type="ECO:0000256" key="2">
    <source>
        <dbReference type="ARBA" id="ARBA00022692"/>
    </source>
</evidence>
<keyword evidence="4 6" id="KW-1133">Transmembrane helix</keyword>
<keyword evidence="3" id="KW-0133">Cell shape</keyword>
<dbReference type="EMBL" id="SNRY01001590">
    <property type="protein sequence ID" value="KAA6329824.1"/>
    <property type="molecule type" value="Genomic_DNA"/>
</dbReference>
<dbReference type="GO" id="GO:0005886">
    <property type="term" value="C:plasma membrane"/>
    <property type="evidence" value="ECO:0007669"/>
    <property type="project" value="TreeGrafter"/>
</dbReference>
<feature type="transmembrane region" description="Helical" evidence="6">
    <location>
        <begin position="52"/>
        <end position="71"/>
    </location>
</feature>
<evidence type="ECO:0000256" key="1">
    <source>
        <dbReference type="ARBA" id="ARBA00004141"/>
    </source>
</evidence>
<reference evidence="7" key="1">
    <citation type="submission" date="2019-03" db="EMBL/GenBank/DDBJ databases">
        <title>Single cell metagenomics reveals metabolic interactions within the superorganism composed of flagellate Streblomastix strix and complex community of Bacteroidetes bacteria on its surface.</title>
        <authorList>
            <person name="Treitli S.C."/>
            <person name="Kolisko M."/>
            <person name="Husnik F."/>
            <person name="Keeling P."/>
            <person name="Hampl V."/>
        </authorList>
    </citation>
    <scope>NUCLEOTIDE SEQUENCE</scope>
    <source>
        <strain evidence="7">STM</strain>
    </source>
</reference>
<keyword evidence="2 6" id="KW-0812">Transmembrane</keyword>
<proteinExistence type="predicted"/>
<comment type="subcellular location">
    <subcellularLocation>
        <location evidence="1">Membrane</location>
        <topology evidence="1">Multi-pass membrane protein</topology>
    </subcellularLocation>
</comment>
<dbReference type="GO" id="GO:0008360">
    <property type="term" value="P:regulation of cell shape"/>
    <property type="evidence" value="ECO:0007669"/>
    <property type="project" value="UniProtKB-KW"/>
</dbReference>
<comment type="caution">
    <text evidence="7">The sequence shown here is derived from an EMBL/GenBank/DDBJ whole genome shotgun (WGS) entry which is preliminary data.</text>
</comment>
<evidence type="ECO:0000256" key="5">
    <source>
        <dbReference type="ARBA" id="ARBA00023136"/>
    </source>
</evidence>
<evidence type="ECO:0000256" key="3">
    <source>
        <dbReference type="ARBA" id="ARBA00022960"/>
    </source>
</evidence>
<name>A0A5J4R946_9ZZZZ</name>
<dbReference type="GO" id="GO:0051301">
    <property type="term" value="P:cell division"/>
    <property type="evidence" value="ECO:0007669"/>
    <property type="project" value="InterPro"/>
</dbReference>
<keyword evidence="5 6" id="KW-0472">Membrane</keyword>
<sequence>MLSSRNTNLWRTTDWLTIGIYLILVIIGWLSVCGASYDFGETGVWDYSTRSGKQLIWIIISFGVGFVLLMLEDRFYDMFSYIVYVVMILLLIIT</sequence>
<feature type="non-terminal residue" evidence="7">
    <location>
        <position position="94"/>
    </location>
</feature>